<accession>A0A0F9EVR5</accession>
<proteinExistence type="predicted"/>
<protein>
    <submittedName>
        <fullName evidence="1">Uncharacterized protein</fullName>
    </submittedName>
</protein>
<sequence length="66" mass="7006">SQGVMIACRLTGGEVIRVGALRFLHTLTNGLLLPGTADTAGHEQLIHVVIPWGYCAALSTCVMLCR</sequence>
<organism evidence="1">
    <name type="scientific">marine sediment metagenome</name>
    <dbReference type="NCBI Taxonomy" id="412755"/>
    <lineage>
        <taxon>unclassified sequences</taxon>
        <taxon>metagenomes</taxon>
        <taxon>ecological metagenomes</taxon>
    </lineage>
</organism>
<comment type="caution">
    <text evidence="1">The sequence shown here is derived from an EMBL/GenBank/DDBJ whole genome shotgun (WGS) entry which is preliminary data.</text>
</comment>
<evidence type="ECO:0000313" key="1">
    <source>
        <dbReference type="EMBL" id="KKL27863.1"/>
    </source>
</evidence>
<dbReference type="AlphaFoldDB" id="A0A0F9EVR5"/>
<name>A0A0F9EVR5_9ZZZZ</name>
<feature type="non-terminal residue" evidence="1">
    <location>
        <position position="1"/>
    </location>
</feature>
<reference evidence="1" key="1">
    <citation type="journal article" date="2015" name="Nature">
        <title>Complex archaea that bridge the gap between prokaryotes and eukaryotes.</title>
        <authorList>
            <person name="Spang A."/>
            <person name="Saw J.H."/>
            <person name="Jorgensen S.L."/>
            <person name="Zaremba-Niedzwiedzka K."/>
            <person name="Martijn J."/>
            <person name="Lind A.E."/>
            <person name="van Eijk R."/>
            <person name="Schleper C."/>
            <person name="Guy L."/>
            <person name="Ettema T.J."/>
        </authorList>
    </citation>
    <scope>NUCLEOTIDE SEQUENCE</scope>
</reference>
<gene>
    <name evidence="1" type="ORF">LCGC14_2380880</name>
</gene>
<dbReference type="EMBL" id="LAZR01035307">
    <property type="protein sequence ID" value="KKL27863.1"/>
    <property type="molecule type" value="Genomic_DNA"/>
</dbReference>